<feature type="domain" description="MIP18 family-like" evidence="2">
    <location>
        <begin position="136"/>
        <end position="202"/>
    </location>
</feature>
<dbReference type="GO" id="GO:0051536">
    <property type="term" value="F:iron-sulfur cluster binding"/>
    <property type="evidence" value="ECO:0007669"/>
    <property type="project" value="InterPro"/>
</dbReference>
<dbReference type="PATRIC" id="fig|1110509.7.peg.698"/>
<dbReference type="PANTHER" id="PTHR10093">
    <property type="entry name" value="IRON-SULFUR CLUSTER ASSEMBLY ENZYME NIFU HOMOLOG"/>
    <property type="match status" value="1"/>
</dbReference>
<gene>
    <name evidence="3" type="ordered locus">Mhar_0632</name>
</gene>
<dbReference type="SUPFAM" id="SSF117916">
    <property type="entry name" value="Fe-S cluster assembly (FSCA) domain-like"/>
    <property type="match status" value="1"/>
</dbReference>
<dbReference type="AlphaFoldDB" id="G7WNN4"/>
<dbReference type="KEGG" id="mhi:Mhar_0632"/>
<dbReference type="Pfam" id="PF01883">
    <property type="entry name" value="FeS_assembly_P"/>
    <property type="match status" value="1"/>
</dbReference>
<dbReference type="GO" id="GO:0016226">
    <property type="term" value="P:iron-sulfur cluster assembly"/>
    <property type="evidence" value="ECO:0007669"/>
    <property type="project" value="InterPro"/>
</dbReference>
<dbReference type="HOGENOM" id="CLU_1302638_0_0_2"/>
<organism evidence="3 4">
    <name type="scientific">Methanothrix harundinacea (strain 6Ac)</name>
    <name type="common">Methanosaeta harundinacea</name>
    <dbReference type="NCBI Taxonomy" id="1110509"/>
    <lineage>
        <taxon>Archaea</taxon>
        <taxon>Methanobacteriati</taxon>
        <taxon>Methanobacteriota</taxon>
        <taxon>Stenosarchaea group</taxon>
        <taxon>Methanomicrobia</taxon>
        <taxon>Methanotrichales</taxon>
        <taxon>Methanotrichaceae</taxon>
        <taxon>Methanothrix</taxon>
    </lineage>
</organism>
<reference evidence="3 4" key="1">
    <citation type="journal article" date="2012" name="PLoS ONE">
        <title>The genome characteristics and predicted function of methyl-group oxidation pathway in the obligate aceticlastic methanogens, Methanosaeta spp.</title>
        <authorList>
            <person name="Zhu J."/>
            <person name="Zheng H."/>
            <person name="Ai G."/>
            <person name="Zhang G."/>
            <person name="Liu D."/>
            <person name="Liu X."/>
            <person name="Dong X."/>
        </authorList>
    </citation>
    <scope>NUCLEOTIDE SEQUENCE [LARGE SCALE GENOMIC DNA]</scope>
    <source>
        <strain evidence="3 4">6Ac</strain>
    </source>
</reference>
<feature type="domain" description="NIF system FeS cluster assembly NifU N-terminal" evidence="1">
    <location>
        <begin position="6"/>
        <end position="128"/>
    </location>
</feature>
<dbReference type="InterPro" id="IPR002871">
    <property type="entry name" value="NIF_FeS_clus_asmbl_NifU_N"/>
</dbReference>
<dbReference type="InterPro" id="IPR034904">
    <property type="entry name" value="FSCA_dom_sf"/>
</dbReference>
<evidence type="ECO:0000313" key="3">
    <source>
        <dbReference type="EMBL" id="AET64010.1"/>
    </source>
</evidence>
<sequence>MTNLGYTEKVLDHFKNPRNPGRIEDADVTARVGSAACGDMVQLYMKVNPETEVIEDIKFESFGCAANIASTSATTELAKGKTLEEARGIHFKDVVEELGGLPKQKVHCAQLATSGLKAAIMKYEAIKGKRSIDEDFVRRMMTGVLDPAKGLNIVAAKRVDGIEVEGRRVRVVLSQDLDPETRATMAQDVVGALSGLDLEVSVEGAPGSGEMAQDK</sequence>
<dbReference type="STRING" id="1110509.Mhar_0632"/>
<evidence type="ECO:0000259" key="1">
    <source>
        <dbReference type="Pfam" id="PF01592"/>
    </source>
</evidence>
<dbReference type="InterPro" id="IPR002744">
    <property type="entry name" value="MIP18-like"/>
</dbReference>
<dbReference type="Gene3D" id="3.90.1010.10">
    <property type="match status" value="1"/>
</dbReference>
<protein>
    <submittedName>
        <fullName evidence="3">Nitrogen-fixing NifU domain protein</fullName>
    </submittedName>
</protein>
<dbReference type="EMBL" id="CP003117">
    <property type="protein sequence ID" value="AET64010.1"/>
    <property type="molecule type" value="Genomic_DNA"/>
</dbReference>
<keyword evidence="4" id="KW-1185">Reference proteome</keyword>
<proteinExistence type="predicted"/>
<dbReference type="SUPFAM" id="SSF82649">
    <property type="entry name" value="SufE/NifU"/>
    <property type="match status" value="1"/>
</dbReference>
<accession>G7WNN4</accession>
<name>G7WNN4_METH6</name>
<dbReference type="GeneID" id="12509801"/>
<dbReference type="RefSeq" id="WP_014586195.1">
    <property type="nucleotide sequence ID" value="NC_017527.1"/>
</dbReference>
<dbReference type="Proteomes" id="UP000005877">
    <property type="component" value="Chromosome"/>
</dbReference>
<dbReference type="Pfam" id="PF01592">
    <property type="entry name" value="NifU_N"/>
    <property type="match status" value="1"/>
</dbReference>
<evidence type="ECO:0000259" key="2">
    <source>
        <dbReference type="Pfam" id="PF01883"/>
    </source>
</evidence>
<evidence type="ECO:0000313" key="4">
    <source>
        <dbReference type="Proteomes" id="UP000005877"/>
    </source>
</evidence>
<dbReference type="CDD" id="cd06664">
    <property type="entry name" value="IscU_like"/>
    <property type="match status" value="1"/>
</dbReference>
<dbReference type="GO" id="GO:0005506">
    <property type="term" value="F:iron ion binding"/>
    <property type="evidence" value="ECO:0007669"/>
    <property type="project" value="InterPro"/>
</dbReference>
<dbReference type="OrthoDB" id="319865at2157"/>